<evidence type="ECO:0000313" key="2">
    <source>
        <dbReference type="Proteomes" id="UP001515480"/>
    </source>
</evidence>
<gene>
    <name evidence="1" type="ORF">AB1Y20_011856</name>
</gene>
<reference evidence="1 2" key="1">
    <citation type="journal article" date="2024" name="Science">
        <title>Giant polyketide synthase enzymes in the biosynthesis of giant marine polyether toxins.</title>
        <authorList>
            <person name="Fallon T.R."/>
            <person name="Shende V.V."/>
            <person name="Wierzbicki I.H."/>
            <person name="Pendleton A.L."/>
            <person name="Watervoot N.F."/>
            <person name="Auber R.P."/>
            <person name="Gonzalez D.J."/>
            <person name="Wisecaver J.H."/>
            <person name="Moore B.S."/>
        </authorList>
    </citation>
    <scope>NUCLEOTIDE SEQUENCE [LARGE SCALE GENOMIC DNA]</scope>
    <source>
        <strain evidence="1 2">12B1</strain>
    </source>
</reference>
<organism evidence="1 2">
    <name type="scientific">Prymnesium parvum</name>
    <name type="common">Toxic golden alga</name>
    <dbReference type="NCBI Taxonomy" id="97485"/>
    <lineage>
        <taxon>Eukaryota</taxon>
        <taxon>Haptista</taxon>
        <taxon>Haptophyta</taxon>
        <taxon>Prymnesiophyceae</taxon>
        <taxon>Prymnesiales</taxon>
        <taxon>Prymnesiaceae</taxon>
        <taxon>Prymnesium</taxon>
    </lineage>
</organism>
<evidence type="ECO:0000313" key="1">
    <source>
        <dbReference type="EMBL" id="KAL1499659.1"/>
    </source>
</evidence>
<protein>
    <submittedName>
        <fullName evidence="1">Uncharacterized protein</fullName>
    </submittedName>
</protein>
<proteinExistence type="predicted"/>
<dbReference type="AlphaFoldDB" id="A0AB34IHK4"/>
<keyword evidence="2" id="KW-1185">Reference proteome</keyword>
<dbReference type="EMBL" id="JBGBPQ010000025">
    <property type="protein sequence ID" value="KAL1499659.1"/>
    <property type="molecule type" value="Genomic_DNA"/>
</dbReference>
<sequence length="72" mass="8176">MAGDPAAAKKARAALLSETLERLRVRCPEAARPDDLEDYCRFLALKVAAKDWYELLHLTLARESLSVRARHR</sequence>
<name>A0AB34IHK4_PRYPA</name>
<dbReference type="Proteomes" id="UP001515480">
    <property type="component" value="Unassembled WGS sequence"/>
</dbReference>
<accession>A0AB34IHK4</accession>
<comment type="caution">
    <text evidence="1">The sequence shown here is derived from an EMBL/GenBank/DDBJ whole genome shotgun (WGS) entry which is preliminary data.</text>
</comment>